<proteinExistence type="predicted"/>
<name>A0A9N9HA11_9GLOM</name>
<dbReference type="AlphaFoldDB" id="A0A9N9HA11"/>
<keyword evidence="3" id="KW-1185">Reference proteome</keyword>
<dbReference type="Proteomes" id="UP000789759">
    <property type="component" value="Unassembled WGS sequence"/>
</dbReference>
<evidence type="ECO:0000313" key="3">
    <source>
        <dbReference type="Proteomes" id="UP000789759"/>
    </source>
</evidence>
<reference evidence="2" key="1">
    <citation type="submission" date="2021-06" db="EMBL/GenBank/DDBJ databases">
        <authorList>
            <person name="Kallberg Y."/>
            <person name="Tangrot J."/>
            <person name="Rosling A."/>
        </authorList>
    </citation>
    <scope>NUCLEOTIDE SEQUENCE</scope>
    <source>
        <strain evidence="2">FL966</strain>
    </source>
</reference>
<feature type="region of interest" description="Disordered" evidence="1">
    <location>
        <begin position="1"/>
        <end position="64"/>
    </location>
</feature>
<feature type="compositionally biased region" description="Low complexity" evidence="1">
    <location>
        <begin position="32"/>
        <end position="47"/>
    </location>
</feature>
<evidence type="ECO:0000313" key="2">
    <source>
        <dbReference type="EMBL" id="CAG8670745.1"/>
    </source>
</evidence>
<feature type="non-terminal residue" evidence="2">
    <location>
        <position position="246"/>
    </location>
</feature>
<comment type="caution">
    <text evidence="2">The sequence shown here is derived from an EMBL/GenBank/DDBJ whole genome shotgun (WGS) entry which is preliminary data.</text>
</comment>
<evidence type="ECO:0000256" key="1">
    <source>
        <dbReference type="SAM" id="MobiDB-lite"/>
    </source>
</evidence>
<feature type="compositionally biased region" description="Basic residues" evidence="1">
    <location>
        <begin position="1"/>
        <end position="10"/>
    </location>
</feature>
<sequence length="246" mass="27740">MSSRTFKKHANEKLNTNTANKRGHKKKEVVTSLSLNNNDDSLDSVDNSKSKKSKKSHTASYEKNDATVTLHKKIKIQLLHEIEETESSQSHIRSKAIISDDFNSTLISAPLRPSVTRAISIHTMSILNDDFIPFNGSASHSLIPASSGSLQALNSDNSFMLNTPNIPSTFKEMTIYQLCQWLCKNQNVLQLVNTIQNDKIKAGHDFLEELKSDGIEWLRVRNRHFGDFRNKLLDGTEDLIELFKAT</sequence>
<protein>
    <submittedName>
        <fullName evidence="2">84_t:CDS:1</fullName>
    </submittedName>
</protein>
<organism evidence="2 3">
    <name type="scientific">Cetraspora pellucida</name>
    <dbReference type="NCBI Taxonomy" id="1433469"/>
    <lineage>
        <taxon>Eukaryota</taxon>
        <taxon>Fungi</taxon>
        <taxon>Fungi incertae sedis</taxon>
        <taxon>Mucoromycota</taxon>
        <taxon>Glomeromycotina</taxon>
        <taxon>Glomeromycetes</taxon>
        <taxon>Diversisporales</taxon>
        <taxon>Gigasporaceae</taxon>
        <taxon>Cetraspora</taxon>
    </lineage>
</organism>
<gene>
    <name evidence="2" type="ORF">CPELLU_LOCUS10259</name>
</gene>
<dbReference type="EMBL" id="CAJVQA010008379">
    <property type="protein sequence ID" value="CAG8670745.1"/>
    <property type="molecule type" value="Genomic_DNA"/>
</dbReference>
<accession>A0A9N9HA11</accession>